<dbReference type="GO" id="GO:0022857">
    <property type="term" value="F:transmembrane transporter activity"/>
    <property type="evidence" value="ECO:0007669"/>
    <property type="project" value="InterPro"/>
</dbReference>
<comment type="subcellular location">
    <subcellularLocation>
        <location evidence="1">Cell membrane</location>
        <topology evidence="1">Multi-pass membrane protein</topology>
    </subcellularLocation>
</comment>
<feature type="transmembrane region" description="Helical" evidence="6">
    <location>
        <begin position="55"/>
        <end position="74"/>
    </location>
</feature>
<dbReference type="Gene3D" id="1.20.1250.20">
    <property type="entry name" value="MFS general substrate transporter like domains"/>
    <property type="match status" value="1"/>
</dbReference>
<feature type="transmembrane region" description="Helical" evidence="6">
    <location>
        <begin position="231"/>
        <end position="251"/>
    </location>
</feature>
<evidence type="ECO:0000256" key="4">
    <source>
        <dbReference type="ARBA" id="ARBA00022989"/>
    </source>
</evidence>
<protein>
    <submittedName>
        <fullName evidence="8">Probable multidrug-efflux transporter Rv1634/MT1670</fullName>
    </submittedName>
</protein>
<dbReference type="PANTHER" id="PTHR23501">
    <property type="entry name" value="MAJOR FACILITATOR SUPERFAMILY"/>
    <property type="match status" value="1"/>
</dbReference>
<dbReference type="EMBL" id="LN868938">
    <property type="protein sequence ID" value="CRY74520.1"/>
    <property type="molecule type" value="Genomic_DNA"/>
</dbReference>
<organism evidence="8 9">
    <name type="scientific">Nocardia farcinica</name>
    <dbReference type="NCBI Taxonomy" id="37329"/>
    <lineage>
        <taxon>Bacteria</taxon>
        <taxon>Bacillati</taxon>
        <taxon>Actinomycetota</taxon>
        <taxon>Actinomycetes</taxon>
        <taxon>Mycobacteriales</taxon>
        <taxon>Nocardiaceae</taxon>
        <taxon>Nocardia</taxon>
    </lineage>
</organism>
<dbReference type="InterPro" id="IPR020846">
    <property type="entry name" value="MFS_dom"/>
</dbReference>
<feature type="transmembrane region" description="Helical" evidence="6">
    <location>
        <begin position="364"/>
        <end position="388"/>
    </location>
</feature>
<dbReference type="PANTHER" id="PTHR23501:SF154">
    <property type="entry name" value="MULTIDRUG-EFFLUX TRANSPORTER RV1634-RELATED"/>
    <property type="match status" value="1"/>
</dbReference>
<feature type="transmembrane region" description="Helical" evidence="6">
    <location>
        <begin position="21"/>
        <end position="43"/>
    </location>
</feature>
<feature type="domain" description="Major facilitator superfamily (MFS) profile" evidence="7">
    <location>
        <begin position="21"/>
        <end position="457"/>
    </location>
</feature>
<feature type="transmembrane region" description="Helical" evidence="6">
    <location>
        <begin position="300"/>
        <end position="321"/>
    </location>
</feature>
<dbReference type="Proteomes" id="UP000057820">
    <property type="component" value="Chromosome 1"/>
</dbReference>
<feature type="transmembrane region" description="Helical" evidence="6">
    <location>
        <begin position="206"/>
        <end position="225"/>
    </location>
</feature>
<evidence type="ECO:0000313" key="8">
    <source>
        <dbReference type="EMBL" id="CRY74520.1"/>
    </source>
</evidence>
<feature type="transmembrane region" description="Helical" evidence="6">
    <location>
        <begin position="172"/>
        <end position="194"/>
    </location>
</feature>
<dbReference type="Pfam" id="PF07690">
    <property type="entry name" value="MFS_1"/>
    <property type="match status" value="1"/>
</dbReference>
<accession>A0A0H5NF80</accession>
<keyword evidence="2" id="KW-0813">Transport</keyword>
<feature type="transmembrane region" description="Helical" evidence="6">
    <location>
        <begin position="400"/>
        <end position="424"/>
    </location>
</feature>
<evidence type="ECO:0000256" key="2">
    <source>
        <dbReference type="ARBA" id="ARBA00022448"/>
    </source>
</evidence>
<dbReference type="RefSeq" id="WP_060590471.1">
    <property type="nucleotide sequence ID" value="NZ_LN868938.1"/>
</dbReference>
<evidence type="ECO:0000259" key="7">
    <source>
        <dbReference type="PROSITE" id="PS50850"/>
    </source>
</evidence>
<dbReference type="KEGG" id="nfr:ERS450000_00721"/>
<keyword evidence="3 6" id="KW-0812">Transmembrane</keyword>
<dbReference type="GO" id="GO:0005886">
    <property type="term" value="C:plasma membrane"/>
    <property type="evidence" value="ECO:0007669"/>
    <property type="project" value="UniProtKB-SubCell"/>
</dbReference>
<feature type="transmembrane region" description="Helical" evidence="6">
    <location>
        <begin position="272"/>
        <end position="294"/>
    </location>
</feature>
<dbReference type="AlphaFoldDB" id="A0A0H5NF80"/>
<evidence type="ECO:0000256" key="1">
    <source>
        <dbReference type="ARBA" id="ARBA00004651"/>
    </source>
</evidence>
<name>A0A0H5NF80_NOCFR</name>
<proteinExistence type="predicted"/>
<feature type="transmembrane region" description="Helical" evidence="6">
    <location>
        <begin position="436"/>
        <end position="456"/>
    </location>
</feature>
<reference evidence="9" key="1">
    <citation type="submission" date="2015-03" db="EMBL/GenBank/DDBJ databases">
        <authorList>
            <consortium name="Pathogen Informatics"/>
        </authorList>
    </citation>
    <scope>NUCLEOTIDE SEQUENCE [LARGE SCALE GENOMIC DNA]</scope>
    <source>
        <strain evidence="9">NCTC11134</strain>
    </source>
</reference>
<keyword evidence="5 6" id="KW-0472">Membrane</keyword>
<feature type="transmembrane region" description="Helical" evidence="6">
    <location>
        <begin position="333"/>
        <end position="352"/>
    </location>
</feature>
<dbReference type="PRINTS" id="PR01036">
    <property type="entry name" value="TCRTETB"/>
</dbReference>
<evidence type="ECO:0000256" key="6">
    <source>
        <dbReference type="SAM" id="Phobius"/>
    </source>
</evidence>
<dbReference type="InterPro" id="IPR036259">
    <property type="entry name" value="MFS_trans_sf"/>
</dbReference>
<feature type="transmembrane region" description="Helical" evidence="6">
    <location>
        <begin position="86"/>
        <end position="103"/>
    </location>
</feature>
<dbReference type="InterPro" id="IPR011701">
    <property type="entry name" value="MFS"/>
</dbReference>
<feature type="transmembrane region" description="Helical" evidence="6">
    <location>
        <begin position="109"/>
        <end position="132"/>
    </location>
</feature>
<evidence type="ECO:0000313" key="9">
    <source>
        <dbReference type="Proteomes" id="UP000057820"/>
    </source>
</evidence>
<dbReference type="Gene3D" id="1.20.1720.10">
    <property type="entry name" value="Multidrug resistance protein D"/>
    <property type="match status" value="1"/>
</dbReference>
<gene>
    <name evidence="8" type="ORF">ERS450000_00721</name>
</gene>
<dbReference type="PROSITE" id="PS50850">
    <property type="entry name" value="MFS"/>
    <property type="match status" value="1"/>
</dbReference>
<sequence>MPVSEQDSGWRGLFSRPHRTAVIVMAGGVGLYAMNLYFTAALMPTVVGELGGQQYYAWAATAYLITAVTATMIVSRMLAVRGSGGSYVVAYLLFAGGTVVGAGSPTMEFFVAGRAIQGLGAGLLTGLGYATIRRVLPPQLWTRATGLVSAMFGVGTLLGPALGGVFAEGGAWRAAFATLTGIAILLLLVTVRALPTRRPEEATRTPVPVASILALALTAALLSLRSALSGVWVPVTVAAGLLLLIAFFVIDSRDPDGVLPRLAYTPGNPLKWVYVTVAALCAGVMVENFIPLFAQQLADATPIVAGLLGAVLSLGWTLAQLFSVAAAERTARILVRTGPVLLTAGLAAYGLLQADGARWLHLTVWAVLLFVAGAGIGLAFPHLSVAAMRAGEDEAEGAKAAAAVSTTQLIAFTLTSALAGNLLALGGDSPLASARWLILGIAVLTAIGVATALVATRTATTRPNSRHAAG</sequence>
<evidence type="ECO:0000256" key="5">
    <source>
        <dbReference type="ARBA" id="ARBA00023136"/>
    </source>
</evidence>
<feature type="transmembrane region" description="Helical" evidence="6">
    <location>
        <begin position="144"/>
        <end position="166"/>
    </location>
</feature>
<keyword evidence="4 6" id="KW-1133">Transmembrane helix</keyword>
<dbReference type="SUPFAM" id="SSF103473">
    <property type="entry name" value="MFS general substrate transporter"/>
    <property type="match status" value="1"/>
</dbReference>
<evidence type="ECO:0000256" key="3">
    <source>
        <dbReference type="ARBA" id="ARBA00022692"/>
    </source>
</evidence>